<organism evidence="8 9">
    <name type="scientific">Ideonella azotifigens</name>
    <dbReference type="NCBI Taxonomy" id="513160"/>
    <lineage>
        <taxon>Bacteria</taxon>
        <taxon>Pseudomonadati</taxon>
        <taxon>Pseudomonadota</taxon>
        <taxon>Betaproteobacteria</taxon>
        <taxon>Burkholderiales</taxon>
        <taxon>Sphaerotilaceae</taxon>
        <taxon>Ideonella</taxon>
    </lineage>
</organism>
<comment type="caution">
    <text evidence="8">The sequence shown here is derived from an EMBL/GenBank/DDBJ whole genome shotgun (WGS) entry which is preliminary data.</text>
</comment>
<evidence type="ECO:0000256" key="3">
    <source>
        <dbReference type="ARBA" id="ARBA00022801"/>
    </source>
</evidence>
<dbReference type="RefSeq" id="WP_231010579.1">
    <property type="nucleotide sequence ID" value="NZ_BAAAEW010000004.1"/>
</dbReference>
<keyword evidence="9" id="KW-1185">Reference proteome</keyword>
<reference evidence="8 9" key="1">
    <citation type="journal article" date="2019" name="Int. J. Syst. Evol. Microbiol.">
        <title>The Global Catalogue of Microorganisms (GCM) 10K type strain sequencing project: providing services to taxonomists for standard genome sequencing and annotation.</title>
        <authorList>
            <consortium name="The Broad Institute Genomics Platform"/>
            <consortium name="The Broad Institute Genome Sequencing Center for Infectious Disease"/>
            <person name="Wu L."/>
            <person name="Ma J."/>
        </authorList>
    </citation>
    <scope>NUCLEOTIDE SEQUENCE [LARGE SCALE GENOMIC DNA]</scope>
    <source>
        <strain evidence="8 9">JCM 15503</strain>
    </source>
</reference>
<dbReference type="InterPro" id="IPR000209">
    <property type="entry name" value="Peptidase_S8/S53_dom"/>
</dbReference>
<accession>A0ABN1JR15</accession>
<evidence type="ECO:0000256" key="6">
    <source>
        <dbReference type="SAM" id="SignalP"/>
    </source>
</evidence>
<keyword evidence="6" id="KW-0732">Signal</keyword>
<feature type="domain" description="Peptidase S8/S53" evidence="7">
    <location>
        <begin position="169"/>
        <end position="370"/>
    </location>
</feature>
<gene>
    <name evidence="8" type="ORF">GCM10009107_10220</name>
</gene>
<name>A0ABN1JR15_9BURK</name>
<feature type="chain" id="PRO_5046141831" description="Peptidase S8/S53 domain-containing protein" evidence="6">
    <location>
        <begin position="22"/>
        <end position="417"/>
    </location>
</feature>
<evidence type="ECO:0000259" key="7">
    <source>
        <dbReference type="Pfam" id="PF00082"/>
    </source>
</evidence>
<evidence type="ECO:0000256" key="1">
    <source>
        <dbReference type="ARBA" id="ARBA00011073"/>
    </source>
</evidence>
<dbReference type="EMBL" id="BAAAEW010000004">
    <property type="protein sequence ID" value="GAA0744576.1"/>
    <property type="molecule type" value="Genomic_DNA"/>
</dbReference>
<dbReference type="InterPro" id="IPR050131">
    <property type="entry name" value="Peptidase_S8_subtilisin-like"/>
</dbReference>
<dbReference type="PROSITE" id="PS51892">
    <property type="entry name" value="SUBTILASE"/>
    <property type="match status" value="1"/>
</dbReference>
<feature type="active site" description="Charge relay system" evidence="5">
    <location>
        <position position="209"/>
    </location>
</feature>
<dbReference type="PROSITE" id="PS00137">
    <property type="entry name" value="SUBTILASE_HIS"/>
    <property type="match status" value="1"/>
</dbReference>
<comment type="similarity">
    <text evidence="1 5">Belongs to the peptidase S8 family.</text>
</comment>
<dbReference type="Gene3D" id="3.40.50.200">
    <property type="entry name" value="Peptidase S8/S53 domain"/>
    <property type="match status" value="1"/>
</dbReference>
<sequence length="417" mass="42842">MNTARLLTLLAGLLMCLLALARDEPAAEGDEAAPQVLVMLQQPPPHYRPDGAYAGGYSGGNGSLARHRLADELARAHGLRVVTQWPMPAVGLDCFVLAVPAPATPEQVADELSRDARVAWAQPMHLYRGQQGTANLAPHAALQHDDPLYTAQPAAAAWRLAELHELATGRQVRVAVVDSAVDTTHPDLVGQVVQSENFVDGHASAAERHGTAVAGIIAALADNHVGMAGVAPQAQILSLRACWQARDGATLCNSLGLARALYAALSQKVAVINMSLGGPSDRLLALLLDTALQQGIAVVAAMDPTLPGGGFPASHAGVLAVADLPTAGALSAPGRDVMVPVPGARWALASGSSYASAHVAGLVALLRELKARGPVPGLVRDAAGGIDTCATLLHAAGPRRCACALPLDATAVTALQR</sequence>
<evidence type="ECO:0000313" key="8">
    <source>
        <dbReference type="EMBL" id="GAA0744576.1"/>
    </source>
</evidence>
<protein>
    <recommendedName>
        <fullName evidence="7">Peptidase S8/S53 domain-containing protein</fullName>
    </recommendedName>
</protein>
<keyword evidence="4 5" id="KW-0720">Serine protease</keyword>
<evidence type="ECO:0000256" key="5">
    <source>
        <dbReference type="PROSITE-ProRule" id="PRU01240"/>
    </source>
</evidence>
<feature type="active site" description="Charge relay system" evidence="5">
    <location>
        <position position="178"/>
    </location>
</feature>
<evidence type="ECO:0000256" key="4">
    <source>
        <dbReference type="ARBA" id="ARBA00022825"/>
    </source>
</evidence>
<dbReference type="SUPFAM" id="SSF52743">
    <property type="entry name" value="Subtilisin-like"/>
    <property type="match status" value="1"/>
</dbReference>
<dbReference type="InterPro" id="IPR015500">
    <property type="entry name" value="Peptidase_S8_subtilisin-rel"/>
</dbReference>
<dbReference type="Pfam" id="PF00082">
    <property type="entry name" value="Peptidase_S8"/>
    <property type="match status" value="1"/>
</dbReference>
<evidence type="ECO:0000313" key="9">
    <source>
        <dbReference type="Proteomes" id="UP001500279"/>
    </source>
</evidence>
<dbReference type="InterPro" id="IPR036852">
    <property type="entry name" value="Peptidase_S8/S53_dom_sf"/>
</dbReference>
<dbReference type="PRINTS" id="PR00723">
    <property type="entry name" value="SUBTILISIN"/>
</dbReference>
<evidence type="ECO:0000256" key="2">
    <source>
        <dbReference type="ARBA" id="ARBA00022670"/>
    </source>
</evidence>
<dbReference type="PANTHER" id="PTHR43806:SF11">
    <property type="entry name" value="CEREVISIN-RELATED"/>
    <property type="match status" value="1"/>
</dbReference>
<feature type="signal peptide" evidence="6">
    <location>
        <begin position="1"/>
        <end position="21"/>
    </location>
</feature>
<keyword evidence="2 5" id="KW-0645">Protease</keyword>
<keyword evidence="3 5" id="KW-0378">Hydrolase</keyword>
<feature type="active site" description="Charge relay system" evidence="5">
    <location>
        <position position="353"/>
    </location>
</feature>
<dbReference type="Proteomes" id="UP001500279">
    <property type="component" value="Unassembled WGS sequence"/>
</dbReference>
<dbReference type="InterPro" id="IPR022398">
    <property type="entry name" value="Peptidase_S8_His-AS"/>
</dbReference>
<proteinExistence type="inferred from homology"/>
<dbReference type="PANTHER" id="PTHR43806">
    <property type="entry name" value="PEPTIDASE S8"/>
    <property type="match status" value="1"/>
</dbReference>